<evidence type="ECO:0000256" key="1">
    <source>
        <dbReference type="ARBA" id="ARBA00023002"/>
    </source>
</evidence>
<evidence type="ECO:0000256" key="2">
    <source>
        <dbReference type="ARBA" id="ARBA00047806"/>
    </source>
</evidence>
<dbReference type="SUPFAM" id="SSF55068">
    <property type="entry name" value="Peptide methionine sulfoxide reductase"/>
    <property type="match status" value="1"/>
</dbReference>
<feature type="domain" description="Peptide methionine sulphoxide reductase MsrA" evidence="5">
    <location>
        <begin position="6"/>
        <end position="157"/>
    </location>
</feature>
<dbReference type="EC" id="1.8.4.11" evidence="4"/>
<dbReference type="Gene3D" id="3.30.1060.10">
    <property type="entry name" value="Peptide methionine sulphoxide reductase MsrA"/>
    <property type="match status" value="1"/>
</dbReference>
<comment type="similarity">
    <text evidence="4">Belongs to the MsrA Met sulfoxide reductase family.</text>
</comment>
<evidence type="ECO:0000256" key="3">
    <source>
        <dbReference type="ARBA" id="ARBA00048782"/>
    </source>
</evidence>
<evidence type="ECO:0000313" key="6">
    <source>
        <dbReference type="EMBL" id="NIJ46353.1"/>
    </source>
</evidence>
<dbReference type="GO" id="GO:0008113">
    <property type="term" value="F:peptide-methionine (S)-S-oxide reductase activity"/>
    <property type="evidence" value="ECO:0007669"/>
    <property type="project" value="UniProtKB-EC"/>
</dbReference>
<keyword evidence="7" id="KW-1185">Reference proteome</keyword>
<keyword evidence="1 4" id="KW-0560">Oxidoreductase</keyword>
<dbReference type="InterPro" id="IPR002569">
    <property type="entry name" value="Met_Sox_Rdtase_MsrA_dom"/>
</dbReference>
<accession>A0ABX0UD79</accession>
<dbReference type="Pfam" id="PF01625">
    <property type="entry name" value="PMSR"/>
    <property type="match status" value="1"/>
</dbReference>
<dbReference type="PANTHER" id="PTHR43774:SF1">
    <property type="entry name" value="PEPTIDE METHIONINE SULFOXIDE REDUCTASE MSRA 2"/>
    <property type="match status" value="1"/>
</dbReference>
<dbReference type="InterPro" id="IPR036509">
    <property type="entry name" value="Met_Sox_Rdtase_MsrA_sf"/>
</dbReference>
<dbReference type="PANTHER" id="PTHR43774">
    <property type="entry name" value="PEPTIDE METHIONINE SULFOXIDE REDUCTASE"/>
    <property type="match status" value="1"/>
</dbReference>
<gene>
    <name evidence="4" type="primary">msrA</name>
    <name evidence="6" type="ORF">FHR24_002840</name>
</gene>
<name>A0ABX0UD79_9FLAO</name>
<evidence type="ECO:0000259" key="5">
    <source>
        <dbReference type="Pfam" id="PF01625"/>
    </source>
</evidence>
<organism evidence="6 7">
    <name type="scientific">Wenyingzhuangia heitensis</name>
    <dbReference type="NCBI Taxonomy" id="1487859"/>
    <lineage>
        <taxon>Bacteria</taxon>
        <taxon>Pseudomonadati</taxon>
        <taxon>Bacteroidota</taxon>
        <taxon>Flavobacteriia</taxon>
        <taxon>Flavobacteriales</taxon>
        <taxon>Flavobacteriaceae</taxon>
        <taxon>Wenyingzhuangia</taxon>
    </lineage>
</organism>
<dbReference type="EMBL" id="JAASQL010000006">
    <property type="protein sequence ID" value="NIJ46353.1"/>
    <property type="molecule type" value="Genomic_DNA"/>
</dbReference>
<comment type="catalytic activity">
    <reaction evidence="2 4">
        <text>L-methionyl-[protein] + [thioredoxin]-disulfide + H2O = L-methionyl-(S)-S-oxide-[protein] + [thioredoxin]-dithiol</text>
        <dbReference type="Rhea" id="RHEA:14217"/>
        <dbReference type="Rhea" id="RHEA-COMP:10698"/>
        <dbReference type="Rhea" id="RHEA-COMP:10700"/>
        <dbReference type="Rhea" id="RHEA-COMP:12313"/>
        <dbReference type="Rhea" id="RHEA-COMP:12315"/>
        <dbReference type="ChEBI" id="CHEBI:15377"/>
        <dbReference type="ChEBI" id="CHEBI:16044"/>
        <dbReference type="ChEBI" id="CHEBI:29950"/>
        <dbReference type="ChEBI" id="CHEBI:44120"/>
        <dbReference type="ChEBI" id="CHEBI:50058"/>
        <dbReference type="EC" id="1.8.4.11"/>
    </reaction>
</comment>
<dbReference type="NCBIfam" id="TIGR00401">
    <property type="entry name" value="msrA"/>
    <property type="match status" value="1"/>
</dbReference>
<comment type="catalytic activity">
    <reaction evidence="3 4">
        <text>[thioredoxin]-disulfide + L-methionine + H2O = L-methionine (S)-S-oxide + [thioredoxin]-dithiol</text>
        <dbReference type="Rhea" id="RHEA:19993"/>
        <dbReference type="Rhea" id="RHEA-COMP:10698"/>
        <dbReference type="Rhea" id="RHEA-COMP:10700"/>
        <dbReference type="ChEBI" id="CHEBI:15377"/>
        <dbReference type="ChEBI" id="CHEBI:29950"/>
        <dbReference type="ChEBI" id="CHEBI:50058"/>
        <dbReference type="ChEBI" id="CHEBI:57844"/>
        <dbReference type="ChEBI" id="CHEBI:58772"/>
        <dbReference type="EC" id="1.8.4.11"/>
    </reaction>
</comment>
<evidence type="ECO:0000313" key="7">
    <source>
        <dbReference type="Proteomes" id="UP000745859"/>
    </source>
</evidence>
<evidence type="ECO:0000256" key="4">
    <source>
        <dbReference type="HAMAP-Rule" id="MF_01401"/>
    </source>
</evidence>
<comment type="caution">
    <text evidence="6">The sequence shown here is derived from an EMBL/GenBank/DDBJ whole genome shotgun (WGS) entry which is preliminary data.</text>
</comment>
<sequence>MAKIEQATLGAGCFWCVEAFFNEVNGILKATSGYSGGNVPGIPTYREICSGLTGHAEVIRVEFDADIISFEEILFMFYTAHNPTTLNKQGADVGTQYRSVVFYHDEIQKQIAEQITQDVQQYFKDPIVTEISPLINYFDAEDYHQGYYKQNTEQGYCAMVVGPKLNKLRELHTSKLKS</sequence>
<dbReference type="HAMAP" id="MF_01401">
    <property type="entry name" value="MsrA"/>
    <property type="match status" value="1"/>
</dbReference>
<dbReference type="RefSeq" id="WP_167190310.1">
    <property type="nucleotide sequence ID" value="NZ_JAASQL010000006.1"/>
</dbReference>
<proteinExistence type="inferred from homology"/>
<protein>
    <recommendedName>
        <fullName evidence="4">Peptide methionine sulfoxide reductase MsrA</fullName>
        <shortName evidence="4">Protein-methionine-S-oxide reductase</shortName>
        <ecNumber evidence="4">1.8.4.11</ecNumber>
    </recommendedName>
    <alternativeName>
        <fullName evidence="4">Peptide-methionine (S)-S-oxide reductase</fullName>
        <shortName evidence="4">Peptide Met(O) reductase</shortName>
    </alternativeName>
</protein>
<comment type="function">
    <text evidence="4">Has an important function as a repair enzyme for proteins that have been inactivated by oxidation. Catalyzes the reversible oxidation-reduction of methionine sulfoxide in proteins to methionine.</text>
</comment>
<feature type="active site" evidence="4">
    <location>
        <position position="13"/>
    </location>
</feature>
<dbReference type="Proteomes" id="UP000745859">
    <property type="component" value="Unassembled WGS sequence"/>
</dbReference>
<reference evidence="6 7" key="1">
    <citation type="submission" date="2020-03" db="EMBL/GenBank/DDBJ databases">
        <title>Genomic Encyclopedia of Type Strains, Phase IV (KMG-IV): sequencing the most valuable type-strain genomes for metagenomic binning, comparative biology and taxonomic classification.</title>
        <authorList>
            <person name="Goeker M."/>
        </authorList>
    </citation>
    <scope>NUCLEOTIDE SEQUENCE [LARGE SCALE GENOMIC DNA]</scope>
    <source>
        <strain evidence="6 7">DSM 101599</strain>
    </source>
</reference>